<dbReference type="PROSITE" id="PS50969">
    <property type="entry name" value="FCP1"/>
    <property type="match status" value="1"/>
</dbReference>
<comment type="caution">
    <text evidence="3">The sequence shown here is derived from an EMBL/GenBank/DDBJ whole genome shotgun (WGS) entry which is preliminary data.</text>
</comment>
<evidence type="ECO:0000313" key="3">
    <source>
        <dbReference type="EMBL" id="CAI2383549.1"/>
    </source>
</evidence>
<feature type="domain" description="FCP1 homology" evidence="2">
    <location>
        <begin position="159"/>
        <end position="336"/>
    </location>
</feature>
<protein>
    <recommendedName>
        <fullName evidence="2">FCP1 homology domain-containing protein</fullName>
    </recommendedName>
</protein>
<dbReference type="InterPro" id="IPR023214">
    <property type="entry name" value="HAD_sf"/>
</dbReference>
<sequence>MASYKENGLEPSINNNHSLQNSPESESIWDEADDFFSSEDTVFKEPRSSQIKVFYHNESGLSKNNIHKLCEKSDHIETPQFQKSKYKDKISKSFGGFVDGLESSPFIGSTAPDIRKPYEIFDDGQKFIQKVRTTFSFEEESKVQVTDNEMKPGNHPLGFYNDSKVLFIKLEEVLICNSDLPLPNLKLLTTFDKGLDEDSEDPDEVKEETFHYLRPFCVPFLKYIKQGFNIVVYTYLPQAVFEEIFDELERLVGEDLFSSLMCFPQNSCKTGQAISTRKIDDFFSISENRNIENCFFIDSSHEFCEMNRLNCIPMPSFGGDPKDCCLFLCQKYIQNALDADIELTKVINESFS</sequence>
<gene>
    <name evidence="3" type="ORF">ECRASSUSDP1_LOCUS25053</name>
</gene>
<dbReference type="Gene3D" id="3.40.50.1000">
    <property type="entry name" value="HAD superfamily/HAD-like"/>
    <property type="match status" value="1"/>
</dbReference>
<dbReference type="EMBL" id="CAMPGE010025830">
    <property type="protein sequence ID" value="CAI2383549.1"/>
    <property type="molecule type" value="Genomic_DNA"/>
</dbReference>
<dbReference type="InterPro" id="IPR004274">
    <property type="entry name" value="FCP1_dom"/>
</dbReference>
<dbReference type="SMART" id="SM00577">
    <property type="entry name" value="CPDc"/>
    <property type="match status" value="1"/>
</dbReference>
<dbReference type="Proteomes" id="UP001295684">
    <property type="component" value="Unassembled WGS sequence"/>
</dbReference>
<dbReference type="InterPro" id="IPR036412">
    <property type="entry name" value="HAD-like_sf"/>
</dbReference>
<dbReference type="AlphaFoldDB" id="A0AAD1Y2U2"/>
<keyword evidence="4" id="KW-1185">Reference proteome</keyword>
<evidence type="ECO:0000256" key="1">
    <source>
        <dbReference type="SAM" id="MobiDB-lite"/>
    </source>
</evidence>
<dbReference type="SUPFAM" id="SSF56784">
    <property type="entry name" value="HAD-like"/>
    <property type="match status" value="1"/>
</dbReference>
<reference evidence="3" key="1">
    <citation type="submission" date="2023-07" db="EMBL/GenBank/DDBJ databases">
        <authorList>
            <consortium name="AG Swart"/>
            <person name="Singh M."/>
            <person name="Singh A."/>
            <person name="Seah K."/>
            <person name="Emmerich C."/>
        </authorList>
    </citation>
    <scope>NUCLEOTIDE SEQUENCE</scope>
    <source>
        <strain evidence="3">DP1</strain>
    </source>
</reference>
<organism evidence="3 4">
    <name type="scientific">Euplotes crassus</name>
    <dbReference type="NCBI Taxonomy" id="5936"/>
    <lineage>
        <taxon>Eukaryota</taxon>
        <taxon>Sar</taxon>
        <taxon>Alveolata</taxon>
        <taxon>Ciliophora</taxon>
        <taxon>Intramacronucleata</taxon>
        <taxon>Spirotrichea</taxon>
        <taxon>Hypotrichia</taxon>
        <taxon>Euplotida</taxon>
        <taxon>Euplotidae</taxon>
        <taxon>Moneuplotes</taxon>
    </lineage>
</organism>
<evidence type="ECO:0000313" key="4">
    <source>
        <dbReference type="Proteomes" id="UP001295684"/>
    </source>
</evidence>
<feature type="compositionally biased region" description="Polar residues" evidence="1">
    <location>
        <begin position="12"/>
        <end position="25"/>
    </location>
</feature>
<accession>A0AAD1Y2U2</accession>
<name>A0AAD1Y2U2_EUPCR</name>
<evidence type="ECO:0000259" key="2">
    <source>
        <dbReference type="PROSITE" id="PS50969"/>
    </source>
</evidence>
<dbReference type="Pfam" id="PF03031">
    <property type="entry name" value="NIF"/>
    <property type="match status" value="1"/>
</dbReference>
<proteinExistence type="predicted"/>
<feature type="region of interest" description="Disordered" evidence="1">
    <location>
        <begin position="1"/>
        <end position="26"/>
    </location>
</feature>